<dbReference type="EMBL" id="JACGCM010000377">
    <property type="protein sequence ID" value="KAF6172824.1"/>
    <property type="molecule type" value="Genomic_DNA"/>
</dbReference>
<proteinExistence type="predicted"/>
<evidence type="ECO:0000313" key="2">
    <source>
        <dbReference type="Proteomes" id="UP000541444"/>
    </source>
</evidence>
<sequence length="194" mass="21874">MIMALNKLATKLRKTSTLIHFFSLTTFRPILHSHPFSHFLPTHKRLLSPSTSLPKPSLSPNQTLFEITPVELQLQKTINPSEPGINGVLEILRKAKTFASQREGIAFLDESGVNPTEGLVCSVIWVLRNDWDLALLGFKWGEKWGCCNSGSGAWDLMVWVLGKHKRFGSAWHLVRMMIGAKVDPQQAMLIMIER</sequence>
<evidence type="ECO:0008006" key="3">
    <source>
        <dbReference type="Google" id="ProtNLM"/>
    </source>
</evidence>
<dbReference type="Proteomes" id="UP000541444">
    <property type="component" value="Unassembled WGS sequence"/>
</dbReference>
<reference evidence="1 2" key="1">
    <citation type="journal article" date="2020" name="IScience">
        <title>Genome Sequencing of the Endangered Kingdonia uniflora (Circaeasteraceae, Ranunculales) Reveals Potential Mechanisms of Evolutionary Specialization.</title>
        <authorList>
            <person name="Sun Y."/>
            <person name="Deng T."/>
            <person name="Zhang A."/>
            <person name="Moore M.J."/>
            <person name="Landis J.B."/>
            <person name="Lin N."/>
            <person name="Zhang H."/>
            <person name="Zhang X."/>
            <person name="Huang J."/>
            <person name="Zhang X."/>
            <person name="Sun H."/>
            <person name="Wang H."/>
        </authorList>
    </citation>
    <scope>NUCLEOTIDE SEQUENCE [LARGE SCALE GENOMIC DNA]</scope>
    <source>
        <strain evidence="1">TB1705</strain>
        <tissue evidence="1">Leaf</tissue>
    </source>
</reference>
<gene>
    <name evidence="1" type="ORF">GIB67_034676</name>
</gene>
<dbReference type="AlphaFoldDB" id="A0A7J7P0V6"/>
<keyword evidence="2" id="KW-1185">Reference proteome</keyword>
<organism evidence="1 2">
    <name type="scientific">Kingdonia uniflora</name>
    <dbReference type="NCBI Taxonomy" id="39325"/>
    <lineage>
        <taxon>Eukaryota</taxon>
        <taxon>Viridiplantae</taxon>
        <taxon>Streptophyta</taxon>
        <taxon>Embryophyta</taxon>
        <taxon>Tracheophyta</taxon>
        <taxon>Spermatophyta</taxon>
        <taxon>Magnoliopsida</taxon>
        <taxon>Ranunculales</taxon>
        <taxon>Circaeasteraceae</taxon>
        <taxon>Kingdonia</taxon>
    </lineage>
</organism>
<protein>
    <recommendedName>
        <fullName evidence="3">Pentatricopeptide repeat-containing protein</fullName>
    </recommendedName>
</protein>
<comment type="caution">
    <text evidence="1">The sequence shown here is derived from an EMBL/GenBank/DDBJ whole genome shotgun (WGS) entry which is preliminary data.</text>
</comment>
<accession>A0A7J7P0V6</accession>
<name>A0A7J7P0V6_9MAGN</name>
<dbReference type="OrthoDB" id="185373at2759"/>
<evidence type="ECO:0000313" key="1">
    <source>
        <dbReference type="EMBL" id="KAF6172824.1"/>
    </source>
</evidence>